<evidence type="ECO:0000313" key="2">
    <source>
        <dbReference type="EMBL" id="MFC0273518.1"/>
    </source>
</evidence>
<feature type="transmembrane region" description="Helical" evidence="1">
    <location>
        <begin position="165"/>
        <end position="185"/>
    </location>
</feature>
<evidence type="ECO:0000256" key="1">
    <source>
        <dbReference type="SAM" id="Phobius"/>
    </source>
</evidence>
<dbReference type="Pfam" id="PF04307">
    <property type="entry name" value="YdjM"/>
    <property type="match status" value="1"/>
</dbReference>
<dbReference type="RefSeq" id="WP_378936889.1">
    <property type="nucleotide sequence ID" value="NZ_JBHLVO010000021.1"/>
</dbReference>
<keyword evidence="2" id="KW-0378">Hydrolase</keyword>
<reference evidence="2 3" key="1">
    <citation type="submission" date="2024-09" db="EMBL/GenBank/DDBJ databases">
        <authorList>
            <person name="Sun Q."/>
            <person name="Mori K."/>
        </authorList>
    </citation>
    <scope>NUCLEOTIDE SEQUENCE [LARGE SCALE GENOMIC DNA]</scope>
    <source>
        <strain evidence="2 3">CCM 7228</strain>
    </source>
</reference>
<dbReference type="InterPro" id="IPR007404">
    <property type="entry name" value="YdjM-like"/>
</dbReference>
<proteinExistence type="predicted"/>
<sequence>MNGTAHTALGAATGFVVANFYQTDPSTTAILVGVGSIAGLIPDMDIDGKLSNKITFSHEIVRSVAQSIGFLMILYSFFEGIGQQKWLGIGVGIGIIVISSFIKQRHMLTITGAGVLAGGISLQESWLLLLGIYIILASFVAHRSYTHSVVGLLFFGFIAYQCQESLGITGLFATCLAGYVSHIVADMKVLPFNKRGVKLLLPFSKMEI</sequence>
<keyword evidence="1" id="KW-0472">Membrane</keyword>
<dbReference type="Proteomes" id="UP001589854">
    <property type="component" value="Unassembled WGS sequence"/>
</dbReference>
<dbReference type="PANTHER" id="PTHR35531:SF1">
    <property type="entry name" value="INNER MEMBRANE PROTEIN YBCI-RELATED"/>
    <property type="match status" value="1"/>
</dbReference>
<evidence type="ECO:0000313" key="3">
    <source>
        <dbReference type="Proteomes" id="UP001589854"/>
    </source>
</evidence>
<name>A0ABV6GIJ2_9BACI</name>
<dbReference type="PANTHER" id="PTHR35531">
    <property type="entry name" value="INNER MEMBRANE PROTEIN YBCI-RELATED"/>
    <property type="match status" value="1"/>
</dbReference>
<keyword evidence="1" id="KW-0812">Transmembrane</keyword>
<dbReference type="GO" id="GO:0016787">
    <property type="term" value="F:hydrolase activity"/>
    <property type="evidence" value="ECO:0007669"/>
    <property type="project" value="UniProtKB-KW"/>
</dbReference>
<organism evidence="2 3">
    <name type="scientific">Metabacillus herbersteinensis</name>
    <dbReference type="NCBI Taxonomy" id="283816"/>
    <lineage>
        <taxon>Bacteria</taxon>
        <taxon>Bacillati</taxon>
        <taxon>Bacillota</taxon>
        <taxon>Bacilli</taxon>
        <taxon>Bacillales</taxon>
        <taxon>Bacillaceae</taxon>
        <taxon>Metabacillus</taxon>
    </lineage>
</organism>
<keyword evidence="1" id="KW-1133">Transmembrane helix</keyword>
<accession>A0ABV6GIJ2</accession>
<feature type="transmembrane region" description="Helical" evidence="1">
    <location>
        <begin position="126"/>
        <end position="145"/>
    </location>
</feature>
<feature type="transmembrane region" description="Helical" evidence="1">
    <location>
        <begin position="84"/>
        <end position="102"/>
    </location>
</feature>
<gene>
    <name evidence="2" type="ORF">ACFFIX_19180</name>
</gene>
<dbReference type="EMBL" id="JBHLVO010000021">
    <property type="protein sequence ID" value="MFC0273518.1"/>
    <property type="molecule type" value="Genomic_DNA"/>
</dbReference>
<keyword evidence="3" id="KW-1185">Reference proteome</keyword>
<comment type="caution">
    <text evidence="2">The sequence shown here is derived from an EMBL/GenBank/DDBJ whole genome shotgun (WGS) entry which is preliminary data.</text>
</comment>
<protein>
    <submittedName>
        <fullName evidence="2">Metal-dependent hydrolase</fullName>
    </submittedName>
</protein>